<accession>A0A1H4DII5</accession>
<reference evidence="3 4" key="1">
    <citation type="submission" date="2016-10" db="EMBL/GenBank/DDBJ databases">
        <authorList>
            <person name="de Groot N.N."/>
        </authorList>
    </citation>
    <scope>NUCLEOTIDE SEQUENCE [LARGE SCALE GENOMIC DNA]</scope>
    <source>
        <strain evidence="3 4">CGMCC 1.3430</strain>
    </source>
</reference>
<evidence type="ECO:0000256" key="1">
    <source>
        <dbReference type="SAM" id="SignalP"/>
    </source>
</evidence>
<keyword evidence="4" id="KW-1185">Reference proteome</keyword>
<dbReference type="AlphaFoldDB" id="A0A1H4DII5"/>
<evidence type="ECO:0000313" key="3">
    <source>
        <dbReference type="EMBL" id="SEA72316.1"/>
    </source>
</evidence>
<feature type="signal peptide" evidence="1">
    <location>
        <begin position="1"/>
        <end position="22"/>
    </location>
</feature>
<keyword evidence="1" id="KW-0732">Signal</keyword>
<dbReference type="EMBL" id="FNRM01000005">
    <property type="protein sequence ID" value="SEA72316.1"/>
    <property type="molecule type" value="Genomic_DNA"/>
</dbReference>
<dbReference type="PROSITE" id="PS51257">
    <property type="entry name" value="PROKAR_LIPOPROTEIN"/>
    <property type="match status" value="1"/>
</dbReference>
<dbReference type="STRING" id="152573.SAMN04488051_105262"/>
<dbReference type="Proteomes" id="UP000198773">
    <property type="component" value="Unassembled WGS sequence"/>
</dbReference>
<organism evidence="3 4">
    <name type="scientific">Alkalimonas amylolytica</name>
    <dbReference type="NCBI Taxonomy" id="152573"/>
    <lineage>
        <taxon>Bacteria</taxon>
        <taxon>Pseudomonadati</taxon>
        <taxon>Pseudomonadota</taxon>
        <taxon>Gammaproteobacteria</taxon>
        <taxon>Alkalimonas</taxon>
    </lineage>
</organism>
<evidence type="ECO:0000259" key="2">
    <source>
        <dbReference type="Pfam" id="PF14344"/>
    </source>
</evidence>
<evidence type="ECO:0000313" key="4">
    <source>
        <dbReference type="Proteomes" id="UP000198773"/>
    </source>
</evidence>
<sequence length="440" mass="49381">MLTQFRVIALSLSLLSGLTACGSSSDKDDDETNYAQSYLQFYHGATSQEPVQLQVNHHQPSQLNLGQASSLRTLDATEHEFSLTSAQSQQQLLKASIALTAGYKHLMILTEQAGEPELLAVEFDRNVSLEQQFMLTLTNLSQQFPELDIHLVKADKTLSEAELLETLSPFEVAYPNDKLARGYYSLHLTKPGQQHVEFQSQNFHFQYNSTYSLIIRDLPGPLADQLVIDVVLNSSATEQLQHRLAPAQFRLFNSMQPVQVLLDQEPLQELAQAELSDYTLLPQGDYQLTVQDMEGNSIIQNQLLSLQQGQSKVVVLFQDRTGAARNLQYIEPNRPQQHQHDVTVVNLNATFDELNLYFVQADETIHSAHYKVQKLAIGKQQQIRIPSSQISLALTAITSQGNELLLEKTAPMTLQQGQHYVITLEHDPASPNDVTLRLSH</sequence>
<feature type="chain" id="PRO_5011530333" description="DUF4397 domain-containing protein" evidence="1">
    <location>
        <begin position="23"/>
        <end position="440"/>
    </location>
</feature>
<protein>
    <recommendedName>
        <fullName evidence="2">DUF4397 domain-containing protein</fullName>
    </recommendedName>
</protein>
<feature type="domain" description="DUF4397" evidence="2">
    <location>
        <begin position="37"/>
        <end position="149"/>
    </location>
</feature>
<dbReference type="RefSeq" id="WP_091343097.1">
    <property type="nucleotide sequence ID" value="NZ_FNRM01000005.1"/>
</dbReference>
<proteinExistence type="predicted"/>
<dbReference type="OrthoDB" id="5758965at2"/>
<name>A0A1H4DII5_ALKAM</name>
<gene>
    <name evidence="3" type="ORF">SAMN04488051_105262</name>
</gene>
<dbReference type="Pfam" id="PF14344">
    <property type="entry name" value="DUF4397"/>
    <property type="match status" value="1"/>
</dbReference>
<dbReference type="InterPro" id="IPR025510">
    <property type="entry name" value="DUF4397"/>
</dbReference>